<evidence type="ECO:0000313" key="4">
    <source>
        <dbReference type="Proteomes" id="UP001409585"/>
    </source>
</evidence>
<gene>
    <name evidence="3" type="ORF">GCM10025791_22500</name>
</gene>
<organism evidence="3 4">
    <name type="scientific">Halioxenophilus aromaticivorans</name>
    <dbReference type="NCBI Taxonomy" id="1306992"/>
    <lineage>
        <taxon>Bacteria</taxon>
        <taxon>Pseudomonadati</taxon>
        <taxon>Pseudomonadota</taxon>
        <taxon>Gammaproteobacteria</taxon>
        <taxon>Alteromonadales</taxon>
        <taxon>Alteromonadaceae</taxon>
        <taxon>Halioxenophilus</taxon>
    </lineage>
</organism>
<reference evidence="4" key="1">
    <citation type="journal article" date="2019" name="Int. J. Syst. Evol. Microbiol.">
        <title>The Global Catalogue of Microorganisms (GCM) 10K type strain sequencing project: providing services to taxonomists for standard genome sequencing and annotation.</title>
        <authorList>
            <consortium name="The Broad Institute Genomics Platform"/>
            <consortium name="The Broad Institute Genome Sequencing Center for Infectious Disease"/>
            <person name="Wu L."/>
            <person name="Ma J."/>
        </authorList>
    </citation>
    <scope>NUCLEOTIDE SEQUENCE [LARGE SCALE GENOMIC DNA]</scope>
    <source>
        <strain evidence="4">JCM 19134</strain>
    </source>
</reference>
<evidence type="ECO:0000256" key="2">
    <source>
        <dbReference type="SAM" id="Phobius"/>
    </source>
</evidence>
<dbReference type="Proteomes" id="UP001409585">
    <property type="component" value="Unassembled WGS sequence"/>
</dbReference>
<name>A0AAV3U2F7_9ALTE</name>
<dbReference type="AlphaFoldDB" id="A0AAV3U2F7"/>
<comment type="caution">
    <text evidence="3">The sequence shown here is derived from an EMBL/GenBank/DDBJ whole genome shotgun (WGS) entry which is preliminary data.</text>
</comment>
<proteinExistence type="predicted"/>
<feature type="compositionally biased region" description="Gly residues" evidence="1">
    <location>
        <begin position="68"/>
        <end position="88"/>
    </location>
</feature>
<keyword evidence="2" id="KW-0812">Transmembrane</keyword>
<dbReference type="EMBL" id="BAABLX010000017">
    <property type="protein sequence ID" value="GAA4943283.1"/>
    <property type="molecule type" value="Genomic_DNA"/>
</dbReference>
<evidence type="ECO:0000256" key="1">
    <source>
        <dbReference type="SAM" id="MobiDB-lite"/>
    </source>
</evidence>
<feature type="region of interest" description="Disordered" evidence="1">
    <location>
        <begin position="53"/>
        <end position="88"/>
    </location>
</feature>
<sequence length="88" mass="9014">MLSWIIVLAGLGASWHYTDLESQTALYSVVFPLLFLVFAAALAIKIVVFLNPSKGRANSNNSSTGFWGDSGGSDWGGGSDGGCGGGGD</sequence>
<accession>A0AAV3U2F7</accession>
<evidence type="ECO:0000313" key="3">
    <source>
        <dbReference type="EMBL" id="GAA4943283.1"/>
    </source>
</evidence>
<feature type="transmembrane region" description="Helical" evidence="2">
    <location>
        <begin position="24"/>
        <end position="50"/>
    </location>
</feature>
<keyword evidence="2" id="KW-1133">Transmembrane helix</keyword>
<protein>
    <submittedName>
        <fullName evidence="3">Uncharacterized protein</fullName>
    </submittedName>
</protein>
<keyword evidence="2" id="KW-0472">Membrane</keyword>
<keyword evidence="4" id="KW-1185">Reference proteome</keyword>